<dbReference type="AlphaFoldDB" id="A0A974WIF7"/>
<dbReference type="Proteomes" id="UP000662783">
    <property type="component" value="Chromosome"/>
</dbReference>
<accession>A0A974WIF7</accession>
<gene>
    <name evidence="2" type="ORF">JR347_14135</name>
</gene>
<dbReference type="InterPro" id="IPR025665">
    <property type="entry name" value="Beta-barrel_OMP_2"/>
</dbReference>
<evidence type="ECO:0000313" key="2">
    <source>
        <dbReference type="EMBL" id="QSE96725.1"/>
    </source>
</evidence>
<evidence type="ECO:0000313" key="3">
    <source>
        <dbReference type="Proteomes" id="UP000662783"/>
    </source>
</evidence>
<dbReference type="RefSeq" id="WP_205721239.1">
    <property type="nucleotide sequence ID" value="NZ_CP070608.1"/>
</dbReference>
<dbReference type="EMBL" id="CP070608">
    <property type="protein sequence ID" value="QSE96725.1"/>
    <property type="molecule type" value="Genomic_DNA"/>
</dbReference>
<keyword evidence="3" id="KW-1185">Reference proteome</keyword>
<dbReference type="SUPFAM" id="SSF56925">
    <property type="entry name" value="OMPA-like"/>
    <property type="match status" value="1"/>
</dbReference>
<name>A0A974WIF7_9BACT</name>
<reference evidence="2" key="1">
    <citation type="submission" date="2021-02" db="EMBL/GenBank/DDBJ databases">
        <title>Fulvivirga sp. S481 isolated from sea water.</title>
        <authorList>
            <person name="Bae S.S."/>
            <person name="Baek K."/>
        </authorList>
    </citation>
    <scope>NUCLEOTIDE SEQUENCE</scope>
    <source>
        <strain evidence="2">S481</strain>
    </source>
</reference>
<evidence type="ECO:0000259" key="1">
    <source>
        <dbReference type="Pfam" id="PF13568"/>
    </source>
</evidence>
<dbReference type="Gene3D" id="2.40.160.20">
    <property type="match status" value="1"/>
</dbReference>
<dbReference type="Pfam" id="PF13568">
    <property type="entry name" value="OMP_b-brl_2"/>
    <property type="match status" value="1"/>
</dbReference>
<dbReference type="KEGG" id="fuv:JR347_14135"/>
<protein>
    <submittedName>
        <fullName evidence="2">PorT family protein</fullName>
    </submittedName>
</protein>
<organism evidence="2 3">
    <name type="scientific">Fulvivirga lutea</name>
    <dbReference type="NCBI Taxonomy" id="2810512"/>
    <lineage>
        <taxon>Bacteria</taxon>
        <taxon>Pseudomonadati</taxon>
        <taxon>Bacteroidota</taxon>
        <taxon>Cytophagia</taxon>
        <taxon>Cytophagales</taxon>
        <taxon>Fulvivirgaceae</taxon>
        <taxon>Fulvivirga</taxon>
    </lineage>
</organism>
<dbReference type="InterPro" id="IPR011250">
    <property type="entry name" value="OMP/PagP_B-barrel"/>
</dbReference>
<sequence>MAQKVDCTNTLEQARTNFERGHLYSIPAILKPCLDNGFNKVQKIESYLILTRTYLLIDDPISAEDSYLKLLRLDPEYTVDPENDPVDIVYLNEKFTTTPIFILYARGGLNFTNASSIVNFGVDNTEQSQEEYSMGAGFNLGGGAELNLSNHLSLGLELNYSNRRYNYKNTLFNGDAQDMLEIQSMLNVPIFLKYRMKFNDWHPYVYAGYSFNYLIGARAELELKDLVISGEGDRSEISVTGPEENLIDLRNRVNHNILGGIGVRYRIGYNYLFLDARYSWGMNNIVDENNQYSNQSLLYKYGMVDDYKRLTNIEVTAGYIWPLYKPRKIDEKKGLFRRLFDK</sequence>
<feature type="domain" description="Outer membrane protein beta-barrel" evidence="1">
    <location>
        <begin position="106"/>
        <end position="286"/>
    </location>
</feature>
<proteinExistence type="predicted"/>